<dbReference type="AlphaFoldDB" id="A0A2R8C5M5"/>
<organism evidence="1 2">
    <name type="scientific">Falsiruegeria mediterranea M17</name>
    <dbReference type="NCBI Taxonomy" id="1200281"/>
    <lineage>
        <taxon>Bacteria</taxon>
        <taxon>Pseudomonadati</taxon>
        <taxon>Pseudomonadota</taxon>
        <taxon>Alphaproteobacteria</taxon>
        <taxon>Rhodobacterales</taxon>
        <taxon>Roseobacteraceae</taxon>
        <taxon>Falsiruegeria</taxon>
    </lineage>
</organism>
<dbReference type="OrthoDB" id="8479621at2"/>
<gene>
    <name evidence="1" type="ORF">TRM7615_01226</name>
</gene>
<evidence type="ECO:0000313" key="1">
    <source>
        <dbReference type="EMBL" id="SPJ27735.1"/>
    </source>
</evidence>
<protein>
    <submittedName>
        <fullName evidence="1">Uncharacterized protein</fullName>
    </submittedName>
</protein>
<dbReference type="EMBL" id="ONZG01000003">
    <property type="protein sequence ID" value="SPJ27735.1"/>
    <property type="molecule type" value="Genomic_DNA"/>
</dbReference>
<proteinExistence type="predicted"/>
<accession>A0A2R8C5M5</accession>
<keyword evidence="2" id="KW-1185">Reference proteome</keyword>
<dbReference type="RefSeq" id="WP_108786024.1">
    <property type="nucleotide sequence ID" value="NZ_ONZG01000003.1"/>
</dbReference>
<name>A0A2R8C5M5_9RHOB</name>
<sequence length="153" mass="17174">MADIVVFDRSKIGDVAQRQFGMKKLGEVFNEHFMDPSLTPDEVVNKTIQYIINNCDDCDVTYKGDANVMSIENENAGIYQYQAGPPAKKVKLNGVKDNDQAALEQMNIAISEGNNDLLEPNNYLSTVITDLGATDSEDRRKYLLGTITYRRCR</sequence>
<evidence type="ECO:0000313" key="2">
    <source>
        <dbReference type="Proteomes" id="UP000244898"/>
    </source>
</evidence>
<dbReference type="Proteomes" id="UP000244898">
    <property type="component" value="Unassembled WGS sequence"/>
</dbReference>
<reference evidence="2" key="1">
    <citation type="submission" date="2018-03" db="EMBL/GenBank/DDBJ databases">
        <authorList>
            <person name="Rodrigo-Torres L."/>
            <person name="Arahal R. D."/>
            <person name="Lucena T."/>
        </authorList>
    </citation>
    <scope>NUCLEOTIDE SEQUENCE [LARGE SCALE GENOMIC DNA]</scope>
    <source>
        <strain evidence="2">CECT 7615</strain>
    </source>
</reference>